<evidence type="ECO:0000256" key="4">
    <source>
        <dbReference type="ARBA" id="ARBA00022516"/>
    </source>
</evidence>
<dbReference type="PANTHER" id="PTHR30372:SF4">
    <property type="entry name" value="LIPID-A-DISACCHARIDE SYNTHASE, MITOCHONDRIAL-RELATED"/>
    <property type="match status" value="1"/>
</dbReference>
<dbReference type="OrthoDB" id="9801642at2"/>
<dbReference type="EMBL" id="CP042912">
    <property type="protein sequence ID" value="QEG24306.1"/>
    <property type="molecule type" value="Genomic_DNA"/>
</dbReference>
<dbReference type="STRING" id="980251.GCA_001642875_01347"/>
<keyword evidence="8" id="KW-0443">Lipid metabolism</keyword>
<dbReference type="GO" id="GO:0008915">
    <property type="term" value="F:lipid-A-disaccharide synthase activity"/>
    <property type="evidence" value="ECO:0007669"/>
    <property type="project" value="UniProtKB-UniRule"/>
</dbReference>
<dbReference type="NCBIfam" id="TIGR00215">
    <property type="entry name" value="lpxB"/>
    <property type="match status" value="1"/>
</dbReference>
<evidence type="ECO:0000313" key="12">
    <source>
        <dbReference type="Proteomes" id="UP000322214"/>
    </source>
</evidence>
<dbReference type="Pfam" id="PF02684">
    <property type="entry name" value="LpxB"/>
    <property type="match status" value="1"/>
</dbReference>
<evidence type="ECO:0000256" key="7">
    <source>
        <dbReference type="ARBA" id="ARBA00022679"/>
    </source>
</evidence>
<comment type="catalytic activity">
    <reaction evidence="9">
        <text>a lipid X + a UDP-2-N,3-O-bis[(3R)-3-hydroxyacyl]-alpha-D-glucosamine = a lipid A disaccharide + UDP + H(+)</text>
        <dbReference type="Rhea" id="RHEA:67828"/>
        <dbReference type="ChEBI" id="CHEBI:15378"/>
        <dbReference type="ChEBI" id="CHEBI:58223"/>
        <dbReference type="ChEBI" id="CHEBI:137748"/>
        <dbReference type="ChEBI" id="CHEBI:176338"/>
        <dbReference type="ChEBI" id="CHEBI:176343"/>
        <dbReference type="EC" id="2.4.1.182"/>
    </reaction>
</comment>
<comment type="function">
    <text evidence="1">Condensation of UDP-2,3-diacylglucosamine and 2,3-diacylglucosamine-1-phosphate to form lipid A disaccharide, a precursor of lipid A, a phosphorylated glycolipid that anchors the lipopolysaccharide to the outer membrane of the cell.</text>
</comment>
<dbReference type="GO" id="GO:0009245">
    <property type="term" value="P:lipid A biosynthetic process"/>
    <property type="evidence" value="ECO:0007669"/>
    <property type="project" value="UniProtKB-UniRule"/>
</dbReference>
<dbReference type="RefSeq" id="WP_075084103.1">
    <property type="nucleotide sequence ID" value="NZ_CP042912.1"/>
</dbReference>
<evidence type="ECO:0000256" key="9">
    <source>
        <dbReference type="ARBA" id="ARBA00048975"/>
    </source>
</evidence>
<dbReference type="InterPro" id="IPR003835">
    <property type="entry name" value="Glyco_trans_19"/>
</dbReference>
<keyword evidence="12" id="KW-1185">Reference proteome</keyword>
<gene>
    <name evidence="11" type="ORF">MFFC18_42240</name>
</gene>
<evidence type="ECO:0000256" key="5">
    <source>
        <dbReference type="ARBA" id="ARBA00022556"/>
    </source>
</evidence>
<evidence type="ECO:0000256" key="8">
    <source>
        <dbReference type="ARBA" id="ARBA00023098"/>
    </source>
</evidence>
<dbReference type="SUPFAM" id="SSF53756">
    <property type="entry name" value="UDP-Glycosyltransferase/glycogen phosphorylase"/>
    <property type="match status" value="1"/>
</dbReference>
<keyword evidence="6 11" id="KW-0328">Glycosyltransferase</keyword>
<keyword evidence="5" id="KW-0441">Lipid A biosynthesis</keyword>
<proteinExistence type="predicted"/>
<evidence type="ECO:0000256" key="3">
    <source>
        <dbReference type="ARBA" id="ARBA00020902"/>
    </source>
</evidence>
<organism evidence="11 12">
    <name type="scientific">Mariniblastus fucicola</name>
    <dbReference type="NCBI Taxonomy" id="980251"/>
    <lineage>
        <taxon>Bacteria</taxon>
        <taxon>Pseudomonadati</taxon>
        <taxon>Planctomycetota</taxon>
        <taxon>Planctomycetia</taxon>
        <taxon>Pirellulales</taxon>
        <taxon>Pirellulaceae</taxon>
        <taxon>Mariniblastus</taxon>
    </lineage>
</organism>
<name>A0A5B9PI05_9BACT</name>
<protein>
    <recommendedName>
        <fullName evidence="3 10">Lipid-A-disaccharide synthase</fullName>
        <ecNumber evidence="2 10">2.4.1.182</ecNumber>
    </recommendedName>
</protein>
<dbReference type="Proteomes" id="UP000322214">
    <property type="component" value="Chromosome"/>
</dbReference>
<reference evidence="11 12" key="1">
    <citation type="submission" date="2019-08" db="EMBL/GenBank/DDBJ databases">
        <title>Deep-cultivation of Planctomycetes and their phenomic and genomic characterization uncovers novel biology.</title>
        <authorList>
            <person name="Wiegand S."/>
            <person name="Jogler M."/>
            <person name="Boedeker C."/>
            <person name="Pinto D."/>
            <person name="Vollmers J."/>
            <person name="Rivas-Marin E."/>
            <person name="Kohn T."/>
            <person name="Peeters S.H."/>
            <person name="Heuer A."/>
            <person name="Rast P."/>
            <person name="Oberbeckmann S."/>
            <person name="Bunk B."/>
            <person name="Jeske O."/>
            <person name="Meyerdierks A."/>
            <person name="Storesund J.E."/>
            <person name="Kallscheuer N."/>
            <person name="Luecker S."/>
            <person name="Lage O.M."/>
            <person name="Pohl T."/>
            <person name="Merkel B.J."/>
            <person name="Hornburger P."/>
            <person name="Mueller R.-W."/>
            <person name="Bruemmer F."/>
            <person name="Labrenz M."/>
            <person name="Spormann A.M."/>
            <person name="Op den Camp H."/>
            <person name="Overmann J."/>
            <person name="Amann R."/>
            <person name="Jetten M.S.M."/>
            <person name="Mascher T."/>
            <person name="Medema M.H."/>
            <person name="Devos D.P."/>
            <person name="Kaster A.-K."/>
            <person name="Ovreas L."/>
            <person name="Rohde M."/>
            <person name="Galperin M.Y."/>
            <person name="Jogler C."/>
        </authorList>
    </citation>
    <scope>NUCLEOTIDE SEQUENCE [LARGE SCALE GENOMIC DNA]</scope>
    <source>
        <strain evidence="11 12">FC18</strain>
    </source>
</reference>
<dbReference type="EC" id="2.4.1.182" evidence="2 10"/>
<evidence type="ECO:0000313" key="11">
    <source>
        <dbReference type="EMBL" id="QEG24306.1"/>
    </source>
</evidence>
<evidence type="ECO:0000256" key="10">
    <source>
        <dbReference type="NCBIfam" id="TIGR00215"/>
    </source>
</evidence>
<keyword evidence="7 11" id="KW-0808">Transferase</keyword>
<keyword evidence="4" id="KW-0444">Lipid biosynthesis</keyword>
<evidence type="ECO:0000256" key="1">
    <source>
        <dbReference type="ARBA" id="ARBA00002056"/>
    </source>
</evidence>
<dbReference type="GO" id="GO:0016020">
    <property type="term" value="C:membrane"/>
    <property type="evidence" value="ECO:0007669"/>
    <property type="project" value="GOC"/>
</dbReference>
<dbReference type="KEGG" id="mff:MFFC18_42240"/>
<accession>A0A5B9PI05</accession>
<evidence type="ECO:0000256" key="2">
    <source>
        <dbReference type="ARBA" id="ARBA00012687"/>
    </source>
</evidence>
<sequence>MRIFFSVGEPSGDLHGSNLIRHLRDANPDFEFVGFGGPKMKAAGCELIYDLTQMAVMFLSKVIANLRFFFGLVDQADDYFANNKVDAVVLIDYPGFNWHIAKKAKARGIPVYYYGVPQVWAWAPWRVRKIRKYVDHVLCKLPFEKKWFEDRKCKATYVGHPYFDQLQSQSWDLQFLKEAGTELMLGKKKLVLLLPGSRDQEVENNLPILIEAADRIAVQQPDTSFAIACYKDEHLAAAQTMLDQRDDASANIKLYSDRTPELMKAATVCMACSGSVSLELLYHRKPTVIVYKLKWMYMVAQSILMRTQFITLTNLMATDDIRKRTWAPSNPDVDQVVMPEYMTTGSPADRMANNVVNWLSNPESMDENVQQLESLARQYAKPGATKRAAEYLLETLGVQSVPIVQDTLAETVPRDAA</sequence>
<evidence type="ECO:0000256" key="6">
    <source>
        <dbReference type="ARBA" id="ARBA00022676"/>
    </source>
</evidence>
<dbReference type="GO" id="GO:0005543">
    <property type="term" value="F:phospholipid binding"/>
    <property type="evidence" value="ECO:0007669"/>
    <property type="project" value="TreeGrafter"/>
</dbReference>
<dbReference type="AlphaFoldDB" id="A0A5B9PI05"/>
<dbReference type="PANTHER" id="PTHR30372">
    <property type="entry name" value="LIPID-A-DISACCHARIDE SYNTHASE"/>
    <property type="match status" value="1"/>
</dbReference>